<evidence type="ECO:0000256" key="5">
    <source>
        <dbReference type="ARBA" id="ARBA00022840"/>
    </source>
</evidence>
<dbReference type="GO" id="GO:0005524">
    <property type="term" value="F:ATP binding"/>
    <property type="evidence" value="ECO:0007669"/>
    <property type="project" value="UniProtKB-KW"/>
</dbReference>
<dbReference type="Proteomes" id="UP000010816">
    <property type="component" value="Chromosome"/>
</dbReference>
<dbReference type="PIRSF" id="PIRSF001589">
    <property type="entry name" value="Asn_synthetase_glu-h"/>
    <property type="match status" value="1"/>
</dbReference>
<dbReference type="EC" id="6.3.5.4" evidence="3"/>
<dbReference type="HOGENOM" id="CLU_014658_3_3_6"/>
<comment type="similarity">
    <text evidence="2">Belongs to the asparagine synthetase family.</text>
</comment>
<dbReference type="InterPro" id="IPR006426">
    <property type="entry name" value="Asn_synth_AEB"/>
</dbReference>
<keyword evidence="11" id="KW-1185">Reference proteome</keyword>
<evidence type="ECO:0000256" key="3">
    <source>
        <dbReference type="ARBA" id="ARBA00012737"/>
    </source>
</evidence>
<evidence type="ECO:0000256" key="8">
    <source>
        <dbReference type="PIRSR" id="PIRSR001589-2"/>
    </source>
</evidence>
<dbReference type="Gene3D" id="3.60.20.10">
    <property type="entry name" value="Glutamine Phosphoribosylpyrophosphate, subunit 1, domain 1"/>
    <property type="match status" value="1"/>
</dbReference>
<keyword evidence="6" id="KW-0315">Glutamine amidotransferase</keyword>
<dbReference type="InterPro" id="IPR001962">
    <property type="entry name" value="Asn_synthase"/>
</dbReference>
<dbReference type="Gene3D" id="3.40.50.620">
    <property type="entry name" value="HUPs"/>
    <property type="match status" value="1"/>
</dbReference>
<evidence type="ECO:0000259" key="9">
    <source>
        <dbReference type="PROSITE" id="PS51278"/>
    </source>
</evidence>
<comment type="pathway">
    <text evidence="1">Amino-acid biosynthesis; L-asparagine biosynthesis; L-asparagine from L-aspartate (L-Gln route): step 1/1.</text>
</comment>
<protein>
    <recommendedName>
        <fullName evidence="3">asparagine synthase (glutamine-hydrolyzing)</fullName>
        <ecNumber evidence="3">6.3.5.4</ecNumber>
    </recommendedName>
</protein>
<name>L0H3J6_9GAMM</name>
<dbReference type="PANTHER" id="PTHR43284:SF1">
    <property type="entry name" value="ASPARAGINE SYNTHETASE"/>
    <property type="match status" value="1"/>
</dbReference>
<dbReference type="Pfam" id="PF13537">
    <property type="entry name" value="GATase_7"/>
    <property type="match status" value="1"/>
</dbReference>
<dbReference type="InterPro" id="IPR029055">
    <property type="entry name" value="Ntn_hydrolases_N"/>
</dbReference>
<dbReference type="InterPro" id="IPR014729">
    <property type="entry name" value="Rossmann-like_a/b/a_fold"/>
</dbReference>
<dbReference type="eggNOG" id="COG0367">
    <property type="taxonomic scope" value="Bacteria"/>
</dbReference>
<feature type="binding site" evidence="8">
    <location>
        <position position="261"/>
    </location>
    <ligand>
        <name>ATP</name>
        <dbReference type="ChEBI" id="CHEBI:30616"/>
    </ligand>
</feature>
<dbReference type="AlphaFoldDB" id="L0H3J6"/>
<dbReference type="InterPro" id="IPR017932">
    <property type="entry name" value="GATase_2_dom"/>
</dbReference>
<dbReference type="RefSeq" id="WP_015282370.1">
    <property type="nucleotide sequence ID" value="NC_019940.1"/>
</dbReference>
<dbReference type="GO" id="GO:0006529">
    <property type="term" value="P:asparagine biosynthetic process"/>
    <property type="evidence" value="ECO:0007669"/>
    <property type="project" value="InterPro"/>
</dbReference>
<evidence type="ECO:0000313" key="11">
    <source>
        <dbReference type="Proteomes" id="UP000010816"/>
    </source>
</evidence>
<evidence type="ECO:0000313" key="10">
    <source>
        <dbReference type="EMBL" id="AGA92245.1"/>
    </source>
</evidence>
<proteinExistence type="inferred from homology"/>
<feature type="binding site" evidence="8">
    <location>
        <position position="98"/>
    </location>
    <ligand>
        <name>L-glutamine</name>
        <dbReference type="ChEBI" id="CHEBI:58359"/>
    </ligand>
</feature>
<feature type="domain" description="Glutamine amidotransferase type-2" evidence="9">
    <location>
        <begin position="5"/>
        <end position="213"/>
    </location>
</feature>
<dbReference type="Pfam" id="PF00733">
    <property type="entry name" value="Asn_synthase"/>
    <property type="match status" value="2"/>
</dbReference>
<evidence type="ECO:0000256" key="2">
    <source>
        <dbReference type="ARBA" id="ARBA00005752"/>
    </source>
</evidence>
<gene>
    <name evidence="10" type="ORF">Thimo_3589</name>
</gene>
<dbReference type="SUPFAM" id="SSF52402">
    <property type="entry name" value="Adenine nucleotide alpha hydrolases-like"/>
    <property type="match status" value="1"/>
</dbReference>
<organism evidence="10 11">
    <name type="scientific">Thioflavicoccus mobilis 8321</name>
    <dbReference type="NCBI Taxonomy" id="765912"/>
    <lineage>
        <taxon>Bacteria</taxon>
        <taxon>Pseudomonadati</taxon>
        <taxon>Pseudomonadota</taxon>
        <taxon>Gammaproteobacteria</taxon>
        <taxon>Chromatiales</taxon>
        <taxon>Chromatiaceae</taxon>
        <taxon>Thioflavicoccus</taxon>
    </lineage>
</organism>
<dbReference type="CDD" id="cd00712">
    <property type="entry name" value="AsnB"/>
    <property type="match status" value="1"/>
</dbReference>
<evidence type="ECO:0000256" key="4">
    <source>
        <dbReference type="ARBA" id="ARBA00022741"/>
    </source>
</evidence>
<sequence length="617" mass="68603">MSGICGILMLDGGPADAEAGASMLAAISHLGGDARGSWCDGPLFLGQQSRWITPEEQGEHLSGVGLPEGYMIAFDGRLDGRDELTVRLGIPNPCREPDSRLALSAYRRWGEACGDYLLGDYTFVLWDPGRRRLFGCADPMGSCPLYYIRKGALFAFASEPQALFRHPTIERRLNWRKLARLYWPATVLMDKGRSCFEDVERLEGGMCFALDDDRFVLRRYWTLDQDAVWEGTHDDYLEAMRETLYLAIADRMRSRVPVGALLSGGLDSSSIVAAAADLSRADGRRLATFSAVTDPQLSKAKDERGYIDAFASHPGLERVFVTAAGRGPFDDLDRILAHRDGPMLTSRHYLYAAFAAAARERGIRVILDGAGGEQGPSLHADALYLIMLRKGQWHKLARELRLRGRHERRSLLSLIRQWLIRPMVRTLPGFEGRGGGAPVNPYLNEAVVREVLGEELEETRARVAALRRPAKDLRNGQLCAIEAVRTRRGGGFAGSGVVGMTWPFHDRRLLELALACPEALRLHDGYDRYPLRIAMAHRLPGGLAWRTSKGPFSPDYRERYDRQRTAMARRLPTVRSGYPALVDATALRETLLGGGGNDQMHAIPFAVYLLQFLSLHG</sequence>
<evidence type="ECO:0000256" key="6">
    <source>
        <dbReference type="ARBA" id="ARBA00022962"/>
    </source>
</evidence>
<dbReference type="EMBL" id="CP003051">
    <property type="protein sequence ID" value="AGA92245.1"/>
    <property type="molecule type" value="Genomic_DNA"/>
</dbReference>
<comment type="catalytic activity">
    <reaction evidence="7">
        <text>L-aspartate + L-glutamine + ATP + H2O = L-asparagine + L-glutamate + AMP + diphosphate + H(+)</text>
        <dbReference type="Rhea" id="RHEA:12228"/>
        <dbReference type="ChEBI" id="CHEBI:15377"/>
        <dbReference type="ChEBI" id="CHEBI:15378"/>
        <dbReference type="ChEBI" id="CHEBI:29985"/>
        <dbReference type="ChEBI" id="CHEBI:29991"/>
        <dbReference type="ChEBI" id="CHEBI:30616"/>
        <dbReference type="ChEBI" id="CHEBI:33019"/>
        <dbReference type="ChEBI" id="CHEBI:58048"/>
        <dbReference type="ChEBI" id="CHEBI:58359"/>
        <dbReference type="ChEBI" id="CHEBI:456215"/>
        <dbReference type="EC" id="6.3.5.4"/>
    </reaction>
</comment>
<reference evidence="10 11" key="1">
    <citation type="submission" date="2011-09" db="EMBL/GenBank/DDBJ databases">
        <title>Complete sequence of chromosome of Thioflavicoccus mobilis 8321.</title>
        <authorList>
            <consortium name="US DOE Joint Genome Institute"/>
            <person name="Lucas S."/>
            <person name="Han J."/>
            <person name="Lapidus A."/>
            <person name="Cheng J.-F."/>
            <person name="Goodwin L."/>
            <person name="Pitluck S."/>
            <person name="Peters L."/>
            <person name="Ovchinnikova G."/>
            <person name="Lu M."/>
            <person name="Detter J.C."/>
            <person name="Han C."/>
            <person name="Tapia R."/>
            <person name="Land M."/>
            <person name="Hauser L."/>
            <person name="Kyrpides N."/>
            <person name="Ivanova N."/>
            <person name="Pagani I."/>
            <person name="Vogl K."/>
            <person name="Liu Z."/>
            <person name="Imhoff J."/>
            <person name="Thiel V."/>
            <person name="Frigaard N.-U."/>
            <person name="Bryant D."/>
            <person name="Woyke T."/>
        </authorList>
    </citation>
    <scope>NUCLEOTIDE SEQUENCE [LARGE SCALE GENOMIC DNA]</scope>
    <source>
        <strain evidence="10 11">8321</strain>
    </source>
</reference>
<keyword evidence="4 8" id="KW-0547">Nucleotide-binding</keyword>
<dbReference type="SUPFAM" id="SSF56235">
    <property type="entry name" value="N-terminal nucleophile aminohydrolases (Ntn hydrolases)"/>
    <property type="match status" value="1"/>
</dbReference>
<dbReference type="STRING" id="765912.Thimo_3589"/>
<keyword evidence="5 8" id="KW-0067">ATP-binding</keyword>
<dbReference type="OrthoDB" id="9763290at2"/>
<dbReference type="InterPro" id="IPR051786">
    <property type="entry name" value="ASN_synthetase/amidase"/>
</dbReference>
<dbReference type="GO" id="GO:0004066">
    <property type="term" value="F:asparagine synthase (glutamine-hydrolyzing) activity"/>
    <property type="evidence" value="ECO:0007669"/>
    <property type="project" value="UniProtKB-EC"/>
</dbReference>
<evidence type="ECO:0000256" key="1">
    <source>
        <dbReference type="ARBA" id="ARBA00005187"/>
    </source>
</evidence>
<dbReference type="PANTHER" id="PTHR43284">
    <property type="entry name" value="ASPARAGINE SYNTHETASE (GLUTAMINE-HYDROLYZING)"/>
    <property type="match status" value="1"/>
</dbReference>
<dbReference type="InterPro" id="IPR033738">
    <property type="entry name" value="AsnB_N"/>
</dbReference>
<evidence type="ECO:0000256" key="7">
    <source>
        <dbReference type="ARBA" id="ARBA00048741"/>
    </source>
</evidence>
<dbReference type="KEGG" id="tmb:Thimo_3589"/>
<dbReference type="PROSITE" id="PS51278">
    <property type="entry name" value="GATASE_TYPE_2"/>
    <property type="match status" value="1"/>
</dbReference>
<accession>L0H3J6</accession>
<dbReference type="PATRIC" id="fig|765912.4.peg.3510"/>